<keyword evidence="1" id="KW-0378">Hydrolase</keyword>
<dbReference type="OrthoDB" id="9773856at2"/>
<keyword evidence="4" id="KW-1185">Reference proteome</keyword>
<evidence type="ECO:0000313" key="4">
    <source>
        <dbReference type="Proteomes" id="UP000480185"/>
    </source>
</evidence>
<organism evidence="3 4">
    <name type="scientific">Salinibacillus xinjiangensis</name>
    <dbReference type="NCBI Taxonomy" id="1229268"/>
    <lineage>
        <taxon>Bacteria</taxon>
        <taxon>Bacillati</taxon>
        <taxon>Bacillota</taxon>
        <taxon>Bacilli</taxon>
        <taxon>Bacillales</taxon>
        <taxon>Bacillaceae</taxon>
        <taxon>Salinibacillus</taxon>
    </lineage>
</organism>
<dbReference type="PANTHER" id="PTHR30337:SF7">
    <property type="entry name" value="PHOSPHOESTERASE"/>
    <property type="match status" value="1"/>
</dbReference>
<dbReference type="PANTHER" id="PTHR30337">
    <property type="entry name" value="COMPONENT OF ATP-DEPENDENT DSDNA EXONUCLEASE"/>
    <property type="match status" value="1"/>
</dbReference>
<dbReference type="InterPro" id="IPR004843">
    <property type="entry name" value="Calcineurin-like_PHP"/>
</dbReference>
<keyword evidence="3" id="KW-0540">Nuclease</keyword>
<sequence>MRKELNKMRKALRFLHTADLHLDSPFKGMTDVPEQLFQQMVTSTFQSFDRVIEAAIEYQVDFVLMVGDLFDEEARSLKAQIKLRRGLEKLHENQIEVFISFGNHDHLGGEFLKLDYPENVHIFDREEVTSIPFFKQGEHLANLYGFSYEQRAVTAPKITEYNPTKESIYHLGMLHGSLSTNQGHDVYAPFSITDLSESEMDYWALGHIHKREQLLQSPPTIYPGNIQGRHIKESGEKGCYIVDLIDEQCHLNFVPTQQIQFTEAVVDATDCSTIDEVEQIIQQEKDLIRTEIGKAVIRIQLKLDLAKMEQFTEEQVGELVDMINEEEESEKIWVWTEKLRLEKIAQWDREELREGRHFIGEFLRVIDDSTEWEESLNEITKHREIRKLLEPFTEEELAEMKDDAEQMVLESLMKE</sequence>
<proteinExistence type="predicted"/>
<dbReference type="InterPro" id="IPR041796">
    <property type="entry name" value="Mre11_N"/>
</dbReference>
<protein>
    <submittedName>
        <fullName evidence="3">DNA repair exonuclease</fullName>
    </submittedName>
</protein>
<accession>A0A6G1X7J8</accession>
<dbReference type="GO" id="GO:0004527">
    <property type="term" value="F:exonuclease activity"/>
    <property type="evidence" value="ECO:0007669"/>
    <property type="project" value="UniProtKB-KW"/>
</dbReference>
<dbReference type="InterPro" id="IPR029052">
    <property type="entry name" value="Metallo-depent_PP-like"/>
</dbReference>
<dbReference type="PIRSF" id="PIRSF033091">
    <property type="entry name" value="Pesterase_YhaO"/>
    <property type="match status" value="1"/>
</dbReference>
<reference evidence="3 4" key="1">
    <citation type="submission" date="2019-11" db="EMBL/GenBank/DDBJ databases">
        <authorList>
            <person name="Li J."/>
        </authorList>
    </citation>
    <scope>NUCLEOTIDE SEQUENCE [LARGE SCALE GENOMIC DNA]</scope>
    <source>
        <strain evidence="3 4">J4</strain>
    </source>
</reference>
<dbReference type="EMBL" id="WJNH01000007">
    <property type="protein sequence ID" value="MRG86912.1"/>
    <property type="molecule type" value="Genomic_DNA"/>
</dbReference>
<gene>
    <name evidence="3" type="ORF">GH754_11390</name>
</gene>
<evidence type="ECO:0000313" key="3">
    <source>
        <dbReference type="EMBL" id="MRG86912.1"/>
    </source>
</evidence>
<dbReference type="Gene3D" id="3.60.21.10">
    <property type="match status" value="1"/>
</dbReference>
<dbReference type="Pfam" id="PF00149">
    <property type="entry name" value="Metallophos"/>
    <property type="match status" value="1"/>
</dbReference>
<dbReference type="InterPro" id="IPR050535">
    <property type="entry name" value="DNA_Repair-Maintenance_Comp"/>
</dbReference>
<dbReference type="Proteomes" id="UP000480185">
    <property type="component" value="Unassembled WGS sequence"/>
</dbReference>
<comment type="caution">
    <text evidence="3">The sequence shown here is derived from an EMBL/GenBank/DDBJ whole genome shotgun (WGS) entry which is preliminary data.</text>
</comment>
<keyword evidence="3" id="KW-0269">Exonuclease</keyword>
<evidence type="ECO:0000259" key="2">
    <source>
        <dbReference type="Pfam" id="PF00149"/>
    </source>
</evidence>
<evidence type="ECO:0000256" key="1">
    <source>
        <dbReference type="ARBA" id="ARBA00022801"/>
    </source>
</evidence>
<dbReference type="AlphaFoldDB" id="A0A6G1X7J8"/>
<dbReference type="CDD" id="cd00840">
    <property type="entry name" value="MPP_Mre11_N"/>
    <property type="match status" value="1"/>
</dbReference>
<feature type="domain" description="Calcineurin-like phosphoesterase" evidence="2">
    <location>
        <begin position="12"/>
        <end position="210"/>
    </location>
</feature>
<name>A0A6G1X7J8_9BACI</name>
<dbReference type="InterPro" id="IPR014576">
    <property type="entry name" value="Pesterase_YhaO"/>
</dbReference>
<dbReference type="SUPFAM" id="SSF56300">
    <property type="entry name" value="Metallo-dependent phosphatases"/>
    <property type="match status" value="1"/>
</dbReference>